<keyword evidence="1" id="KW-1133">Transmembrane helix</keyword>
<dbReference type="EMBL" id="CP012402">
    <property type="protein sequence ID" value="ALG73009.1"/>
    <property type="molecule type" value="Genomic_DNA"/>
</dbReference>
<feature type="transmembrane region" description="Helical" evidence="1">
    <location>
        <begin position="48"/>
        <end position="68"/>
    </location>
</feature>
<evidence type="ECO:0000313" key="2">
    <source>
        <dbReference type="EMBL" id="ALG73009.1"/>
    </source>
</evidence>
<evidence type="ECO:0000256" key="1">
    <source>
        <dbReference type="SAM" id="Phobius"/>
    </source>
</evidence>
<organism evidence="2 3">
    <name type="scientific">Azospirillum thiophilum</name>
    <dbReference type="NCBI Taxonomy" id="528244"/>
    <lineage>
        <taxon>Bacteria</taxon>
        <taxon>Pseudomonadati</taxon>
        <taxon>Pseudomonadota</taxon>
        <taxon>Alphaproteobacteria</taxon>
        <taxon>Rhodospirillales</taxon>
        <taxon>Azospirillaceae</taxon>
        <taxon>Azospirillum</taxon>
    </lineage>
</organism>
<dbReference type="AlphaFoldDB" id="A0AAC8W0Q2"/>
<keyword evidence="1" id="KW-0812">Transmembrane</keyword>
<dbReference type="Proteomes" id="UP000069935">
    <property type="component" value="Chromosome 2"/>
</dbReference>
<dbReference type="InterPro" id="IPR019253">
    <property type="entry name" value="DUF2244_TM"/>
</dbReference>
<dbReference type="Pfam" id="PF10003">
    <property type="entry name" value="DUF2244"/>
    <property type="match status" value="1"/>
</dbReference>
<evidence type="ECO:0000313" key="3">
    <source>
        <dbReference type="Proteomes" id="UP000069935"/>
    </source>
</evidence>
<sequence length="181" mass="19644">MPDLLFGEAAGTTAFAPVVQPLPGATTDEPLFDAVATPNDSGTRHGRVLFAGVLAAYFAITLYAWLRLGAWPMAVYSLLVLAFALWSVYADARRRRQAERIRIWPDHTLLERIDGSGRRSASEWQTAWLRLAVVPGGAGGPELRLTSHGRSETVGTFLTGPERLDLAKALARHIGRAPAAR</sequence>
<gene>
    <name evidence="2" type="ORF">AL072_18985</name>
</gene>
<name>A0AAC8W0Q2_9PROT</name>
<evidence type="ECO:0008006" key="4">
    <source>
        <dbReference type="Google" id="ProtNLM"/>
    </source>
</evidence>
<keyword evidence="3" id="KW-1185">Reference proteome</keyword>
<keyword evidence="1" id="KW-0472">Membrane</keyword>
<proteinExistence type="predicted"/>
<feature type="transmembrane region" description="Helical" evidence="1">
    <location>
        <begin position="74"/>
        <end position="92"/>
    </location>
</feature>
<protein>
    <recommendedName>
        <fullName evidence="4">DUF2244 domain-containing protein</fullName>
    </recommendedName>
</protein>
<reference evidence="3" key="1">
    <citation type="submission" date="2015-08" db="EMBL/GenBank/DDBJ databases">
        <title>Complete Genome Sequence of Azospirillum thiophilum BV-S.</title>
        <authorList>
            <person name="Fomenkov A."/>
            <person name="Vincze T."/>
            <person name="Grabovich M."/>
            <person name="Dubinina G."/>
            <person name="Orlova M."/>
            <person name="Belousova E."/>
            <person name="Roberts R.J."/>
        </authorList>
    </citation>
    <scope>NUCLEOTIDE SEQUENCE [LARGE SCALE GENOMIC DNA]</scope>
    <source>
        <strain evidence="3">BV-S</strain>
    </source>
</reference>
<reference evidence="2 3" key="2">
    <citation type="journal article" date="2016" name="Genome Announc.">
        <title>Complete Genome Sequence of a Strain of Azospirillum thiophilum Isolated from a Sulfide Spring.</title>
        <authorList>
            <person name="Fomenkov A."/>
            <person name="Vincze T."/>
            <person name="Grabovich M."/>
            <person name="Anton B.P."/>
            <person name="Dubinina G."/>
            <person name="Orlova M."/>
            <person name="Belousova E."/>
            <person name="Roberts R.J."/>
        </authorList>
    </citation>
    <scope>NUCLEOTIDE SEQUENCE [LARGE SCALE GENOMIC DNA]</scope>
    <source>
        <strain evidence="2 3">BV-S</strain>
    </source>
</reference>
<dbReference type="RefSeq" id="WP_045582770.1">
    <property type="nucleotide sequence ID" value="NZ_CP012402.1"/>
</dbReference>
<accession>A0AAC8W0Q2</accession>
<dbReference type="KEGG" id="ati:AL072_18985"/>